<proteinExistence type="predicted"/>
<evidence type="ECO:0000313" key="3">
    <source>
        <dbReference type="EMBL" id="KAE9410591.1"/>
    </source>
</evidence>
<dbReference type="Gene3D" id="2.70.40.10">
    <property type="match status" value="1"/>
</dbReference>
<dbReference type="Proteomes" id="UP000799118">
    <property type="component" value="Unassembled WGS sequence"/>
</dbReference>
<evidence type="ECO:0000256" key="2">
    <source>
        <dbReference type="ARBA" id="ARBA00023080"/>
    </source>
</evidence>
<dbReference type="CDD" id="cd07557">
    <property type="entry name" value="trimeric_dUTPase"/>
    <property type="match status" value="1"/>
</dbReference>
<keyword evidence="1" id="KW-0378">Hydrolase</keyword>
<dbReference type="InterPro" id="IPR011962">
    <property type="entry name" value="dCTP_deaminase"/>
</dbReference>
<dbReference type="PANTHER" id="PTHR42680">
    <property type="entry name" value="DCTP DEAMINASE"/>
    <property type="match status" value="1"/>
</dbReference>
<evidence type="ECO:0000256" key="1">
    <source>
        <dbReference type="ARBA" id="ARBA00022801"/>
    </source>
</evidence>
<organism evidence="3 4">
    <name type="scientific">Gymnopus androsaceus JB14</name>
    <dbReference type="NCBI Taxonomy" id="1447944"/>
    <lineage>
        <taxon>Eukaryota</taxon>
        <taxon>Fungi</taxon>
        <taxon>Dikarya</taxon>
        <taxon>Basidiomycota</taxon>
        <taxon>Agaricomycotina</taxon>
        <taxon>Agaricomycetes</taxon>
        <taxon>Agaricomycetidae</taxon>
        <taxon>Agaricales</taxon>
        <taxon>Marasmiineae</taxon>
        <taxon>Omphalotaceae</taxon>
        <taxon>Gymnopus</taxon>
    </lineage>
</organism>
<dbReference type="EMBL" id="ML769385">
    <property type="protein sequence ID" value="KAE9410591.1"/>
    <property type="molecule type" value="Genomic_DNA"/>
</dbReference>
<evidence type="ECO:0000313" key="4">
    <source>
        <dbReference type="Proteomes" id="UP000799118"/>
    </source>
</evidence>
<reference evidence="3" key="1">
    <citation type="journal article" date="2019" name="Environ. Microbiol.">
        <title>Fungal ecological strategies reflected in gene transcription - a case study of two litter decomposers.</title>
        <authorList>
            <person name="Barbi F."/>
            <person name="Kohler A."/>
            <person name="Barry K."/>
            <person name="Baskaran P."/>
            <person name="Daum C."/>
            <person name="Fauchery L."/>
            <person name="Ihrmark K."/>
            <person name="Kuo A."/>
            <person name="LaButti K."/>
            <person name="Lipzen A."/>
            <person name="Morin E."/>
            <person name="Grigoriev I.V."/>
            <person name="Henrissat B."/>
            <person name="Lindahl B."/>
            <person name="Martin F."/>
        </authorList>
    </citation>
    <scope>NUCLEOTIDE SEQUENCE</scope>
    <source>
        <strain evidence="3">JB14</strain>
    </source>
</reference>
<dbReference type="GO" id="GO:0006229">
    <property type="term" value="P:dUTP biosynthetic process"/>
    <property type="evidence" value="ECO:0007669"/>
    <property type="project" value="InterPro"/>
</dbReference>
<name>A0A6A4IIZ9_9AGAR</name>
<sequence length="164" mass="18196">MIIPGKLLFTRQIVQSLLSPSHQVQPCGIDLTLKRVLQWKSAGVIDFDNKNRKTASTEEIPFGPQNYIHLPLGSYLTEFNELCDTPLDLMGQIFVRSSLFRSGALLSAGVMDSGYKGAIGALLQVQNPHGITLYKDAKLAQFVFHEMKETVEGYSGVYQNKSSM</sequence>
<dbReference type="PANTHER" id="PTHR42680:SF3">
    <property type="entry name" value="DCTP DEAMINASE"/>
    <property type="match status" value="1"/>
</dbReference>
<gene>
    <name evidence="3" type="ORF">BT96DRAFT_847508</name>
</gene>
<protein>
    <submittedName>
        <fullName evidence="3">dUTP diphosphatase Dut</fullName>
    </submittedName>
</protein>
<keyword evidence="2" id="KW-0546">Nucleotide metabolism</keyword>
<dbReference type="InterPro" id="IPR036157">
    <property type="entry name" value="dUTPase-like_sf"/>
</dbReference>
<dbReference type="NCBIfam" id="NF002598">
    <property type="entry name" value="PRK02253.1"/>
    <property type="match status" value="1"/>
</dbReference>
<dbReference type="InterPro" id="IPR033704">
    <property type="entry name" value="dUTPase_trimeric"/>
</dbReference>
<keyword evidence="4" id="KW-1185">Reference proteome</keyword>
<dbReference type="GO" id="GO:0008829">
    <property type="term" value="F:dCTP deaminase activity"/>
    <property type="evidence" value="ECO:0007669"/>
    <property type="project" value="InterPro"/>
</dbReference>
<accession>A0A6A4IIZ9</accession>
<dbReference type="OrthoDB" id="2874071at2759"/>
<dbReference type="SUPFAM" id="SSF51283">
    <property type="entry name" value="dUTPase-like"/>
    <property type="match status" value="1"/>
</dbReference>
<dbReference type="AlphaFoldDB" id="A0A6A4IIZ9"/>
<dbReference type="Pfam" id="PF22769">
    <property type="entry name" value="DCD"/>
    <property type="match status" value="1"/>
</dbReference>